<name>A0A7X0S0K5_9BACL</name>
<evidence type="ECO:0000313" key="1">
    <source>
        <dbReference type="EMBL" id="MBB6675469.1"/>
    </source>
</evidence>
<dbReference type="InterPro" id="IPR006175">
    <property type="entry name" value="YjgF/YER057c/UK114"/>
</dbReference>
<proteinExistence type="predicted"/>
<reference evidence="1 2" key="1">
    <citation type="submission" date="2020-08" db="EMBL/GenBank/DDBJ databases">
        <title>Cohnella phylogeny.</title>
        <authorList>
            <person name="Dunlap C."/>
        </authorList>
    </citation>
    <scope>NUCLEOTIDE SEQUENCE [LARGE SCALE GENOMIC DNA]</scope>
    <source>
        <strain evidence="1 2">DSM 28246</strain>
    </source>
</reference>
<dbReference type="Gene3D" id="3.30.1330.40">
    <property type="entry name" value="RutC-like"/>
    <property type="match status" value="3"/>
</dbReference>
<evidence type="ECO:0000313" key="2">
    <source>
        <dbReference type="Proteomes" id="UP000547209"/>
    </source>
</evidence>
<dbReference type="GO" id="GO:0005829">
    <property type="term" value="C:cytosol"/>
    <property type="evidence" value="ECO:0007669"/>
    <property type="project" value="TreeGrafter"/>
</dbReference>
<sequence length="452" mass="48304">MQEIQEIWPEGMPRPAIPYSPAIRAGDWLFVSGQSASDLVAGLAPEAAVPEAFPYYQNAMEKQAGYLYGRVGAILAAAGASPEQVVRVNQWYAAEMKSADYKVGDLTVNNKRYVQVKRRFFPKLSPPSTGIGVRGTLVEGAKIEADFTVRIGADGELPAPVSAPGLPKPAAGYSEGVRQGHWLFLSGDLASDWKGNWGGAGYEGEVNALAPEAKTNGLYWGDEPVAKQTEYILSRLDQVARAAGTSLSLAVKAYVYLADPSDYAAFEDVWAKRFPHAAEAPARILVPNVEIGAKGCRVEIGMDLLLPEAAHLRAPVTGGWAPKSKEPAAVRADDLVFFSGLMATDPAVGLAEEASLAPGLPYFGSAGKRQMAFILEKAKRICDAAGIGLAQTVKATLYFTDLNLYAGAMEAWAEAFRDGHKPAVTAVEINRGLWVPGCGILADLVFYDPREA</sequence>
<dbReference type="RefSeq" id="WP_185673321.1">
    <property type="nucleotide sequence ID" value="NZ_JACJVP010000077.1"/>
</dbReference>
<dbReference type="PANTHER" id="PTHR11803:SF39">
    <property type="entry name" value="2-IMINOBUTANOATE_2-IMINOPROPANOATE DEAMINASE"/>
    <property type="match status" value="1"/>
</dbReference>
<dbReference type="GO" id="GO:0019239">
    <property type="term" value="F:deaminase activity"/>
    <property type="evidence" value="ECO:0007669"/>
    <property type="project" value="TreeGrafter"/>
</dbReference>
<gene>
    <name evidence="1" type="ORF">H7C19_32900</name>
</gene>
<organism evidence="1 2">
    <name type="scientific">Cohnella nanjingensis</name>
    <dbReference type="NCBI Taxonomy" id="1387779"/>
    <lineage>
        <taxon>Bacteria</taxon>
        <taxon>Bacillati</taxon>
        <taxon>Bacillota</taxon>
        <taxon>Bacilli</taxon>
        <taxon>Bacillales</taxon>
        <taxon>Paenibacillaceae</taxon>
        <taxon>Cohnella</taxon>
    </lineage>
</organism>
<dbReference type="Proteomes" id="UP000547209">
    <property type="component" value="Unassembled WGS sequence"/>
</dbReference>
<dbReference type="AlphaFoldDB" id="A0A7X0S0K5"/>
<comment type="caution">
    <text evidence="1">The sequence shown here is derived from an EMBL/GenBank/DDBJ whole genome shotgun (WGS) entry which is preliminary data.</text>
</comment>
<keyword evidence="2" id="KW-1185">Reference proteome</keyword>
<dbReference type="PANTHER" id="PTHR11803">
    <property type="entry name" value="2-IMINOBUTANOATE/2-IMINOPROPANOATE DEAMINASE RIDA"/>
    <property type="match status" value="1"/>
</dbReference>
<dbReference type="SUPFAM" id="SSF55298">
    <property type="entry name" value="YjgF-like"/>
    <property type="match status" value="3"/>
</dbReference>
<accession>A0A7X0S0K5</accession>
<evidence type="ECO:0008006" key="3">
    <source>
        <dbReference type="Google" id="ProtNLM"/>
    </source>
</evidence>
<protein>
    <recommendedName>
        <fullName evidence="3">RidA family protein</fullName>
    </recommendedName>
</protein>
<dbReference type="Pfam" id="PF01042">
    <property type="entry name" value="Ribonuc_L-PSP"/>
    <property type="match status" value="3"/>
</dbReference>
<dbReference type="CDD" id="cd00448">
    <property type="entry name" value="YjgF_YER057c_UK114_family"/>
    <property type="match status" value="3"/>
</dbReference>
<dbReference type="EMBL" id="JACJVP010000077">
    <property type="protein sequence ID" value="MBB6675469.1"/>
    <property type="molecule type" value="Genomic_DNA"/>
</dbReference>
<dbReference type="InterPro" id="IPR035959">
    <property type="entry name" value="RutC-like_sf"/>
</dbReference>